<evidence type="ECO:0000313" key="1">
    <source>
        <dbReference type="EMBL" id="CAG8856591.1"/>
    </source>
</evidence>
<dbReference type="Proteomes" id="UP000789901">
    <property type="component" value="Unassembled WGS sequence"/>
</dbReference>
<comment type="caution">
    <text evidence="1">The sequence shown here is derived from an EMBL/GenBank/DDBJ whole genome shotgun (WGS) entry which is preliminary data.</text>
</comment>
<name>A0ABN7XMQ4_GIGMA</name>
<feature type="non-terminal residue" evidence="1">
    <location>
        <position position="45"/>
    </location>
</feature>
<accession>A0ABN7XMQ4</accession>
<organism evidence="1 2">
    <name type="scientific">Gigaspora margarita</name>
    <dbReference type="NCBI Taxonomy" id="4874"/>
    <lineage>
        <taxon>Eukaryota</taxon>
        <taxon>Fungi</taxon>
        <taxon>Fungi incertae sedis</taxon>
        <taxon>Mucoromycota</taxon>
        <taxon>Glomeromycotina</taxon>
        <taxon>Glomeromycetes</taxon>
        <taxon>Diversisporales</taxon>
        <taxon>Gigasporaceae</taxon>
        <taxon>Gigaspora</taxon>
    </lineage>
</organism>
<feature type="non-terminal residue" evidence="1">
    <location>
        <position position="1"/>
    </location>
</feature>
<dbReference type="EMBL" id="CAJVQB010161586">
    <property type="protein sequence ID" value="CAG8856591.1"/>
    <property type="molecule type" value="Genomic_DNA"/>
</dbReference>
<reference evidence="1 2" key="1">
    <citation type="submission" date="2021-06" db="EMBL/GenBank/DDBJ databases">
        <authorList>
            <person name="Kallberg Y."/>
            <person name="Tangrot J."/>
            <person name="Rosling A."/>
        </authorList>
    </citation>
    <scope>NUCLEOTIDE SEQUENCE [LARGE SCALE GENOMIC DNA]</scope>
    <source>
        <strain evidence="1 2">120-4 pot B 10/14</strain>
    </source>
</reference>
<protein>
    <submittedName>
        <fullName evidence="1">10085_t:CDS:1</fullName>
    </submittedName>
</protein>
<proteinExistence type="predicted"/>
<evidence type="ECO:0000313" key="2">
    <source>
        <dbReference type="Proteomes" id="UP000789901"/>
    </source>
</evidence>
<sequence length="45" mass="5163">KQQMAFIGNLNLEVAMFNTEHGYQKSQPLTKKHITISDMSPLKED</sequence>
<keyword evidence="2" id="KW-1185">Reference proteome</keyword>
<gene>
    <name evidence="1" type="ORF">GMARGA_LOCUS45412</name>
</gene>